<feature type="chain" id="PRO_5031076010" evidence="1">
    <location>
        <begin position="31"/>
        <end position="351"/>
    </location>
</feature>
<dbReference type="InterPro" id="IPR007325">
    <property type="entry name" value="KFase/CYL"/>
</dbReference>
<protein>
    <submittedName>
        <fullName evidence="2">Polyketide cyclase</fullName>
    </submittedName>
</protein>
<keyword evidence="1" id="KW-0732">Signal</keyword>
<dbReference type="SUPFAM" id="SSF102198">
    <property type="entry name" value="Putative cyclase"/>
    <property type="match status" value="1"/>
</dbReference>
<dbReference type="OrthoDB" id="7067800at2"/>
<accession>A0A7U7J314</accession>
<proteinExistence type="predicted"/>
<dbReference type="PANTHER" id="PTHR34861:SF10">
    <property type="entry name" value="CYCLASE"/>
    <property type="match status" value="1"/>
</dbReference>
<evidence type="ECO:0000256" key="1">
    <source>
        <dbReference type="SAM" id="SignalP"/>
    </source>
</evidence>
<dbReference type="GO" id="GO:0019441">
    <property type="term" value="P:L-tryptophan catabolic process to kynurenine"/>
    <property type="evidence" value="ECO:0007669"/>
    <property type="project" value="InterPro"/>
</dbReference>
<evidence type="ECO:0000313" key="3">
    <source>
        <dbReference type="Proteomes" id="UP000019184"/>
    </source>
</evidence>
<evidence type="ECO:0000313" key="2">
    <source>
        <dbReference type="EMBL" id="CDH43751.1"/>
    </source>
</evidence>
<dbReference type="EMBL" id="CBTK010000036">
    <property type="protein sequence ID" value="CDH43751.1"/>
    <property type="molecule type" value="Genomic_DNA"/>
</dbReference>
<dbReference type="InterPro" id="IPR037175">
    <property type="entry name" value="KFase_sf"/>
</dbReference>
<reference evidence="2 3" key="1">
    <citation type="journal article" date="2014" name="ISME J.">
        <title>Candidatus Competibacter-lineage genomes retrieved from metagenomes reveal functional metabolic diversity.</title>
        <authorList>
            <person name="McIlroy S.J."/>
            <person name="Albertsen M."/>
            <person name="Andresen E.K."/>
            <person name="Saunders A.M."/>
            <person name="Kristiansen R."/>
            <person name="Stokholm-Bjerregaard M."/>
            <person name="Nielsen K.L."/>
            <person name="Nielsen P.H."/>
        </authorList>
    </citation>
    <scope>NUCLEOTIDE SEQUENCE [LARGE SCALE GENOMIC DNA]</scope>
    <source>
        <strain evidence="2 3">Run_B_J11</strain>
    </source>
</reference>
<dbReference type="AlphaFoldDB" id="A0A7U7J314"/>
<organism evidence="2 3">
    <name type="scientific">Candidatus Contendobacter odensis Run_B_J11</name>
    <dbReference type="NCBI Taxonomy" id="1400861"/>
    <lineage>
        <taxon>Bacteria</taxon>
        <taxon>Pseudomonadati</taxon>
        <taxon>Pseudomonadota</taxon>
        <taxon>Gammaproteobacteria</taxon>
        <taxon>Candidatus Competibacteraceae</taxon>
        <taxon>Candidatus Contendibacter</taxon>
    </lineage>
</organism>
<dbReference type="GO" id="GO:0004061">
    <property type="term" value="F:arylformamidase activity"/>
    <property type="evidence" value="ECO:0007669"/>
    <property type="project" value="InterPro"/>
</dbReference>
<keyword evidence="3" id="KW-1185">Reference proteome</keyword>
<sequence length="351" mass="38509">MNNPMASRRAFPLQMMLLCLCLSRVSGGWAAGETGALALPDSRADRTGLPVGVQPWWPSRYGADDQIGTLNEITPEAVRAAVALVKTGQVVDLGRVLDENTPKFPGRYWQQTVDVSPHFTNLRRPDAEGKGWGKNQINWITEIQAGTFQVGTQLDSIGHIQIGDRFYNGWTTRDVVESWGLNRFGMETVPPIVTRGVLIDIAAYKGVERLTKGYVISLADVQGALKEQNLTLRPGDAVLFHTGWGGLWGKDSAEFLSGEPGPGMETVNWLYQQRIALTGADTWSYGPVPGEDPERPFLVPQTMYVKMGLFGLENLATEELARRGVYEFLFTLTHAKTRGSTAAVIAPAAVY</sequence>
<name>A0A7U7J314_9GAMM</name>
<dbReference type="PANTHER" id="PTHR34861">
    <property type="match status" value="1"/>
</dbReference>
<comment type="caution">
    <text evidence="2">The sequence shown here is derived from an EMBL/GenBank/DDBJ whole genome shotgun (WGS) entry which is preliminary data.</text>
</comment>
<dbReference type="Pfam" id="PF04199">
    <property type="entry name" value="Cyclase"/>
    <property type="match status" value="1"/>
</dbReference>
<gene>
    <name evidence="2" type="ORF">BN874_1300002</name>
</gene>
<dbReference type="RefSeq" id="WP_051497358.1">
    <property type="nucleotide sequence ID" value="NZ_CBTK010000036.1"/>
</dbReference>
<dbReference type="Gene3D" id="3.50.30.50">
    <property type="entry name" value="Putative cyclase"/>
    <property type="match status" value="1"/>
</dbReference>
<feature type="signal peptide" evidence="1">
    <location>
        <begin position="1"/>
        <end position="30"/>
    </location>
</feature>
<dbReference type="Proteomes" id="UP000019184">
    <property type="component" value="Unassembled WGS sequence"/>
</dbReference>